<proteinExistence type="predicted"/>
<evidence type="ECO:0000313" key="3">
    <source>
        <dbReference type="EMBL" id="KAL2456756.1"/>
    </source>
</evidence>
<name>A0ABD1NYW8_9LAMI</name>
<accession>A0ABD1NYW8</accession>
<gene>
    <name evidence="3" type="ORF">Fot_56690</name>
</gene>
<dbReference type="AlphaFoldDB" id="A0ABD1NYW8"/>
<comment type="caution">
    <text evidence="3">The sequence shown here is derived from an EMBL/GenBank/DDBJ whole genome shotgun (WGS) entry which is preliminary data.</text>
</comment>
<dbReference type="Proteomes" id="UP001604277">
    <property type="component" value="Unassembled WGS sequence"/>
</dbReference>
<keyword evidence="2" id="KW-0812">Transmembrane</keyword>
<feature type="compositionally biased region" description="Basic and acidic residues" evidence="1">
    <location>
        <begin position="13"/>
        <end position="28"/>
    </location>
</feature>
<feature type="transmembrane region" description="Helical" evidence="2">
    <location>
        <begin position="72"/>
        <end position="91"/>
    </location>
</feature>
<evidence type="ECO:0000256" key="2">
    <source>
        <dbReference type="SAM" id="Phobius"/>
    </source>
</evidence>
<sequence>MAEAEAVNQTLAFRDEGNSKPVDTRPDEIPSQQMDAKIKMCDGERTTSPWAAFVTLPSLSRLSLRDIQSQQLSCTFLFILTLSIIVIYTTIRSHLNRLIVAIQNLYYKNTIFSSASKYNAATYLHHLTMHPHLVGTPAAIHTALYVKAQFEAHGLDT</sequence>
<feature type="region of interest" description="Disordered" evidence="1">
    <location>
        <begin position="1"/>
        <end position="29"/>
    </location>
</feature>
<protein>
    <submittedName>
        <fullName evidence="3">Uncharacterized protein</fullName>
    </submittedName>
</protein>
<keyword evidence="4" id="KW-1185">Reference proteome</keyword>
<evidence type="ECO:0000256" key="1">
    <source>
        <dbReference type="SAM" id="MobiDB-lite"/>
    </source>
</evidence>
<organism evidence="3 4">
    <name type="scientific">Forsythia ovata</name>
    <dbReference type="NCBI Taxonomy" id="205694"/>
    <lineage>
        <taxon>Eukaryota</taxon>
        <taxon>Viridiplantae</taxon>
        <taxon>Streptophyta</taxon>
        <taxon>Embryophyta</taxon>
        <taxon>Tracheophyta</taxon>
        <taxon>Spermatophyta</taxon>
        <taxon>Magnoliopsida</taxon>
        <taxon>eudicotyledons</taxon>
        <taxon>Gunneridae</taxon>
        <taxon>Pentapetalae</taxon>
        <taxon>asterids</taxon>
        <taxon>lamiids</taxon>
        <taxon>Lamiales</taxon>
        <taxon>Oleaceae</taxon>
        <taxon>Forsythieae</taxon>
        <taxon>Forsythia</taxon>
    </lineage>
</organism>
<dbReference type="EMBL" id="JBFOLJ010000053">
    <property type="protein sequence ID" value="KAL2456756.1"/>
    <property type="molecule type" value="Genomic_DNA"/>
</dbReference>
<evidence type="ECO:0000313" key="4">
    <source>
        <dbReference type="Proteomes" id="UP001604277"/>
    </source>
</evidence>
<reference evidence="4" key="1">
    <citation type="submission" date="2024-07" db="EMBL/GenBank/DDBJ databases">
        <title>Two chromosome-level genome assemblies of Korean endemic species Abeliophyllum distichum and Forsythia ovata (Oleaceae).</title>
        <authorList>
            <person name="Jang H."/>
        </authorList>
    </citation>
    <scope>NUCLEOTIDE SEQUENCE [LARGE SCALE GENOMIC DNA]</scope>
</reference>
<keyword evidence="2" id="KW-1133">Transmembrane helix</keyword>
<keyword evidence="2" id="KW-0472">Membrane</keyword>